<evidence type="ECO:0000256" key="3">
    <source>
        <dbReference type="ARBA" id="ARBA00007168"/>
    </source>
</evidence>
<feature type="transmembrane region" description="Helical" evidence="8">
    <location>
        <begin position="388"/>
        <end position="408"/>
    </location>
</feature>
<name>A0A1R0GS18_9FUNG</name>
<feature type="transmembrane region" description="Helical" evidence="8">
    <location>
        <begin position="542"/>
        <end position="563"/>
    </location>
</feature>
<evidence type="ECO:0000313" key="10">
    <source>
        <dbReference type="EMBL" id="OLY79702.1"/>
    </source>
</evidence>
<gene>
    <name evidence="10" type="ORF">AYI68_g6219</name>
</gene>
<comment type="subcellular location">
    <subcellularLocation>
        <location evidence="8">Cell membrane</location>
        <topology evidence="8">Multi-pass membrane protein</topology>
    </subcellularLocation>
    <subcellularLocation>
        <location evidence="2">Membrane</location>
        <topology evidence="2">Multi-pass membrane protein</topology>
    </subcellularLocation>
</comment>
<comment type="similarity">
    <text evidence="3 8">Belongs to the CTL (choline transporter-like) family.</text>
</comment>
<dbReference type="Proteomes" id="UP000187455">
    <property type="component" value="Unassembled WGS sequence"/>
</dbReference>
<feature type="transmembrane region" description="Helical" evidence="8">
    <location>
        <begin position="362"/>
        <end position="382"/>
    </location>
</feature>
<dbReference type="GO" id="GO:0005886">
    <property type="term" value="C:plasma membrane"/>
    <property type="evidence" value="ECO:0007669"/>
    <property type="project" value="UniProtKB-SubCell"/>
</dbReference>
<evidence type="ECO:0000256" key="6">
    <source>
        <dbReference type="ARBA" id="ARBA00022989"/>
    </source>
</evidence>
<feature type="region of interest" description="Disordered" evidence="9">
    <location>
        <begin position="1"/>
        <end position="36"/>
    </location>
</feature>
<dbReference type="InterPro" id="IPR007603">
    <property type="entry name" value="Choline_transptr-like"/>
</dbReference>
<keyword evidence="5 8" id="KW-0812">Transmembrane</keyword>
<accession>A0A1R0GS18</accession>
<feature type="region of interest" description="Disordered" evidence="9">
    <location>
        <begin position="188"/>
        <end position="231"/>
    </location>
</feature>
<organism evidence="10 11">
    <name type="scientific">Smittium mucronatum</name>
    <dbReference type="NCBI Taxonomy" id="133383"/>
    <lineage>
        <taxon>Eukaryota</taxon>
        <taxon>Fungi</taxon>
        <taxon>Fungi incertae sedis</taxon>
        <taxon>Zoopagomycota</taxon>
        <taxon>Kickxellomycotina</taxon>
        <taxon>Harpellomycetes</taxon>
        <taxon>Harpellales</taxon>
        <taxon>Legeriomycetaceae</taxon>
        <taxon>Smittium</taxon>
    </lineage>
</organism>
<feature type="transmembrane region" description="Helical" evidence="8">
    <location>
        <begin position="429"/>
        <end position="455"/>
    </location>
</feature>
<feature type="transmembrane region" description="Helical" evidence="8">
    <location>
        <begin position="676"/>
        <end position="694"/>
    </location>
</feature>
<feature type="compositionally biased region" description="Polar residues" evidence="9">
    <location>
        <begin position="140"/>
        <end position="150"/>
    </location>
</feature>
<feature type="region of interest" description="Disordered" evidence="9">
    <location>
        <begin position="50"/>
        <end position="156"/>
    </location>
</feature>
<dbReference type="PANTHER" id="PTHR12385">
    <property type="entry name" value="CHOLINE TRANSPORTER-LIKE (SLC FAMILY 44)"/>
    <property type="match status" value="1"/>
</dbReference>
<evidence type="ECO:0000256" key="4">
    <source>
        <dbReference type="ARBA" id="ARBA00015388"/>
    </source>
</evidence>
<comment type="function">
    <text evidence="1 8">Probably involved in transport through the plasma membrane.</text>
</comment>
<feature type="transmembrane region" description="Helical" evidence="8">
    <location>
        <begin position="335"/>
        <end position="355"/>
    </location>
</feature>
<dbReference type="OrthoDB" id="44736at2759"/>
<evidence type="ECO:0000256" key="2">
    <source>
        <dbReference type="ARBA" id="ARBA00004141"/>
    </source>
</evidence>
<dbReference type="EMBL" id="LSSL01004161">
    <property type="protein sequence ID" value="OLY79702.1"/>
    <property type="molecule type" value="Genomic_DNA"/>
</dbReference>
<comment type="caution">
    <text evidence="10">The sequence shown here is derived from an EMBL/GenBank/DDBJ whole genome shotgun (WGS) entry which is preliminary data.</text>
</comment>
<evidence type="ECO:0000256" key="8">
    <source>
        <dbReference type="RuleBase" id="RU368066"/>
    </source>
</evidence>
<proteinExistence type="inferred from homology"/>
<reference evidence="10 11" key="1">
    <citation type="journal article" date="2016" name="Mol. Biol. Evol.">
        <title>Genome-Wide Survey of Gut Fungi (Harpellales) Reveals the First Horizontally Transferred Ubiquitin Gene from a Mosquito Host.</title>
        <authorList>
            <person name="Wang Y."/>
            <person name="White M.M."/>
            <person name="Kvist S."/>
            <person name="Moncalvo J.M."/>
        </authorList>
    </citation>
    <scope>NUCLEOTIDE SEQUENCE [LARGE SCALE GENOMIC DNA]</scope>
    <source>
        <strain evidence="10 11">ALG-7-W6</strain>
    </source>
</reference>
<evidence type="ECO:0000313" key="11">
    <source>
        <dbReference type="Proteomes" id="UP000187455"/>
    </source>
</evidence>
<keyword evidence="11" id="KW-1185">Reference proteome</keyword>
<keyword evidence="7 8" id="KW-0472">Membrane</keyword>
<dbReference type="AlphaFoldDB" id="A0A1R0GS18"/>
<dbReference type="GO" id="GO:0022857">
    <property type="term" value="F:transmembrane transporter activity"/>
    <property type="evidence" value="ECO:0007669"/>
    <property type="project" value="UniProtKB-UniRule"/>
</dbReference>
<keyword evidence="6 8" id="KW-1133">Transmembrane helix</keyword>
<dbReference type="STRING" id="133383.A0A1R0GS18"/>
<feature type="transmembrane region" description="Helical" evidence="8">
    <location>
        <begin position="503"/>
        <end position="522"/>
    </location>
</feature>
<evidence type="ECO:0000256" key="1">
    <source>
        <dbReference type="ARBA" id="ARBA00002957"/>
    </source>
</evidence>
<feature type="transmembrane region" description="Helical" evidence="8">
    <location>
        <begin position="475"/>
        <end position="496"/>
    </location>
</feature>
<evidence type="ECO:0000256" key="5">
    <source>
        <dbReference type="ARBA" id="ARBA00022692"/>
    </source>
</evidence>
<protein>
    <recommendedName>
        <fullName evidence="4 8">Protein PNS1</fullName>
    </recommendedName>
</protein>
<evidence type="ECO:0000256" key="7">
    <source>
        <dbReference type="ARBA" id="ARBA00023136"/>
    </source>
</evidence>
<feature type="transmembrane region" description="Helical" evidence="8">
    <location>
        <begin position="292"/>
        <end position="315"/>
    </location>
</feature>
<sequence length="746" mass="84134">MDRGDKTPLNPKRQLRNIIDNSSNSEYDTGLYDDEFPENASFENTFIENLDRTSGNYGDSNGNSGGWSRYDNKNSQNNNKKQLPDSRDEEQSNGNGYVNRDRSRKPYTQKGNNENSTSAIDGHNPYPSNQTDGFEEARNGTRNNPQTYFDNTHEINSGRGITANSSYNTANIAVDDDISPVGISRQRDNTLYENSDSNNHKKYSQRRPTAYDYSINDPNGNSPENFDHRSTFDSGCYRNRPPAAGYNQVPGNLTDIPSSNVRHSLNAGQTRRRSRNNQIRDMYINNNRYKDVWASILFILTFFSYLGLAIVFITYIPHTTIKNSSYFKLFSTSNVIALVVGACISFIYSLLFLLICHKTGKFSTVLSWWATIATLLGVGIYFLAITAYVSGGILLLFAVLYIIVWFGIRRHIPLTVVLMDISTTVLNKFPSTLILSIIWSFLIFGFNILWVYSLIGAQWYMQKYQSCSALTDRNGIPYQSCSNALLVLVYIYLVLIYIWVHHVLINVLYTTFCGVFSGYYLFDETPRGYPTEYPVLRSFKRATIHNFGSICFGSMFASLIMAIKAIIRGLEKLFLHDPCLGMFMVCVNCCANCFNGISELYSSLAYPHISIFGENFVNSSKGADYSMHQRNIYPVLNKSLINSTIFMGAMTSGLLCIIVTYKLITDINPLNSLGNSILFSFIGLGLGAGLFYTINISIQSGASAFLACLSEDPRTIKRYKPELYAKIQKVWPDINSCIFGRHQSPI</sequence>
<dbReference type="PANTHER" id="PTHR12385:SF4">
    <property type="entry name" value="PROTEIN PNS1"/>
    <property type="match status" value="1"/>
</dbReference>
<feature type="compositionally biased region" description="Polar residues" evidence="9">
    <location>
        <begin position="109"/>
        <end position="119"/>
    </location>
</feature>
<evidence type="ECO:0000256" key="9">
    <source>
        <dbReference type="SAM" id="MobiDB-lite"/>
    </source>
</evidence>
<feature type="transmembrane region" description="Helical" evidence="8">
    <location>
        <begin position="640"/>
        <end position="664"/>
    </location>
</feature>
<dbReference type="Pfam" id="PF04515">
    <property type="entry name" value="Choline_transpo"/>
    <property type="match status" value="1"/>
</dbReference>